<comment type="function">
    <text evidence="9">Seed storage protein. Accumulates during seed development and is hydrolyzed after germination to provide a carbon and nitrogen source for the developing seedling.</text>
</comment>
<accession>A0A4D6EKG7</accession>
<organism evidence="14">
    <name type="scientific">Glycine tomentella</name>
    <name type="common">Woolly glycine</name>
    <name type="synonym">Glycine tomentosa</name>
    <dbReference type="NCBI Taxonomy" id="44015"/>
    <lineage>
        <taxon>Eukaryota</taxon>
        <taxon>Viridiplantae</taxon>
        <taxon>Streptophyta</taxon>
        <taxon>Embryophyta</taxon>
        <taxon>Tracheophyta</taxon>
        <taxon>Spermatophyta</taxon>
        <taxon>Magnoliopsida</taxon>
        <taxon>eudicotyledons</taxon>
        <taxon>Gunneridae</taxon>
        <taxon>Pentapetalae</taxon>
        <taxon>rosids</taxon>
        <taxon>fabids</taxon>
        <taxon>Fabales</taxon>
        <taxon>Fabaceae</taxon>
        <taxon>Papilionoideae</taxon>
        <taxon>50 kb inversion clade</taxon>
        <taxon>NPAAA clade</taxon>
        <taxon>indigoferoid/millettioid clade</taxon>
        <taxon>Phaseoleae</taxon>
        <taxon>Glycine</taxon>
        <taxon>Glycine subgen. Glycine</taxon>
    </lineage>
</organism>
<dbReference type="AlphaFoldDB" id="A0A4D6EKG7"/>
<reference evidence="14" key="1">
    <citation type="submission" date="2018-03" db="EMBL/GenBank/DDBJ databases">
        <title>Glycine tomentella gene for beta-conglycinin alpha subunit, complete ads.</title>
        <authorList>
            <person name="Kim W."/>
            <person name="Krishnan K.B."/>
        </authorList>
    </citation>
    <scope>NUCLEOTIDE SEQUENCE</scope>
</reference>
<evidence type="ECO:0000256" key="7">
    <source>
        <dbReference type="ARBA" id="ARBA00023597"/>
    </source>
</evidence>
<protein>
    <submittedName>
        <fullName evidence="14">Beta-conglycinin alpha subunit</fullName>
    </submittedName>
</protein>
<dbReference type="FunFam" id="2.60.120.10:FF:000181">
    <property type="entry name" value="Beta-conglycinin beta subunit 1"/>
    <property type="match status" value="1"/>
</dbReference>
<evidence type="ECO:0000313" key="14">
    <source>
        <dbReference type="EMBL" id="QBZ93318.1"/>
    </source>
</evidence>
<dbReference type="EMBL" id="MH101751">
    <property type="protein sequence ID" value="QBZ93318.1"/>
    <property type="molecule type" value="Genomic_DNA"/>
</dbReference>
<evidence type="ECO:0000256" key="11">
    <source>
        <dbReference type="SAM" id="MobiDB-lite"/>
    </source>
</evidence>
<dbReference type="PANTHER" id="PTHR31189:SF41">
    <property type="entry name" value="VICILIN C72"/>
    <property type="match status" value="1"/>
</dbReference>
<dbReference type="CDD" id="cd02245">
    <property type="entry name" value="cupin_7S_vicilin-like_C"/>
    <property type="match status" value="1"/>
</dbReference>
<dbReference type="InterPro" id="IPR014710">
    <property type="entry name" value="RmlC-like_jellyroll"/>
</dbReference>
<keyword evidence="6" id="KW-0325">Glycoprotein</keyword>
<evidence type="ECO:0000256" key="12">
    <source>
        <dbReference type="SAM" id="SignalP"/>
    </source>
</evidence>
<feature type="compositionally biased region" description="Basic and acidic residues" evidence="11">
    <location>
        <begin position="119"/>
        <end position="144"/>
    </location>
</feature>
<feature type="compositionally biased region" description="Acidic residues" evidence="11">
    <location>
        <begin position="194"/>
        <end position="214"/>
    </location>
</feature>
<feature type="compositionally biased region" description="Basic and acidic residues" evidence="11">
    <location>
        <begin position="65"/>
        <end position="76"/>
    </location>
</feature>
<keyword evidence="5" id="KW-0256">Endoplasmic reticulum</keyword>
<keyword evidence="4 12" id="KW-0732">Signal</keyword>
<keyword evidence="3" id="KW-0926">Vacuole</keyword>
<evidence type="ECO:0000256" key="2">
    <source>
        <dbReference type="ARBA" id="ARBA00004558"/>
    </source>
</evidence>
<evidence type="ECO:0000256" key="9">
    <source>
        <dbReference type="ARBA" id="ARBA00037082"/>
    </source>
</evidence>
<dbReference type="CDD" id="cd02244">
    <property type="entry name" value="cupin_7S_vicilin-like_N"/>
    <property type="match status" value="1"/>
</dbReference>
<comment type="subunit">
    <text evidence="10">The alpha-, alpha'-, and beta-subunits associate in various combinations to form trimeric proteins.</text>
</comment>
<feature type="domain" description="Cupin type-1" evidence="13">
    <location>
        <begin position="440"/>
        <end position="601"/>
    </location>
</feature>
<feature type="chain" id="PRO_5020038824" evidence="12">
    <location>
        <begin position="23"/>
        <end position="639"/>
    </location>
</feature>
<evidence type="ECO:0000256" key="3">
    <source>
        <dbReference type="ARBA" id="ARBA00022554"/>
    </source>
</evidence>
<evidence type="ECO:0000256" key="10">
    <source>
        <dbReference type="ARBA" id="ARBA00038806"/>
    </source>
</evidence>
<feature type="domain" description="Cupin type-1" evidence="13">
    <location>
        <begin position="230"/>
        <end position="388"/>
    </location>
</feature>
<dbReference type="SUPFAM" id="SSF51182">
    <property type="entry name" value="RmlC-like cupins"/>
    <property type="match status" value="2"/>
</dbReference>
<dbReference type="Pfam" id="PF00190">
    <property type="entry name" value="Cupin_1"/>
    <property type="match status" value="2"/>
</dbReference>
<dbReference type="GO" id="GO:0033095">
    <property type="term" value="C:aleurone grain"/>
    <property type="evidence" value="ECO:0007669"/>
    <property type="project" value="UniProtKB-SubCell"/>
</dbReference>
<dbReference type="Gene3D" id="2.60.120.10">
    <property type="entry name" value="Jelly Rolls"/>
    <property type="match status" value="2"/>
</dbReference>
<feature type="compositionally biased region" description="Acidic residues" evidence="11">
    <location>
        <begin position="145"/>
        <end position="158"/>
    </location>
</feature>
<evidence type="ECO:0000256" key="8">
    <source>
        <dbReference type="ARBA" id="ARBA00023770"/>
    </source>
</evidence>
<dbReference type="InterPro" id="IPR011051">
    <property type="entry name" value="RmlC_Cupin_sf"/>
</dbReference>
<dbReference type="InterPro" id="IPR050253">
    <property type="entry name" value="Seed_Storage-Functional"/>
</dbReference>
<dbReference type="GO" id="GO:0005783">
    <property type="term" value="C:endoplasmic reticulum"/>
    <property type="evidence" value="ECO:0007669"/>
    <property type="project" value="UniProtKB-SubCell"/>
</dbReference>
<dbReference type="PANTHER" id="PTHR31189">
    <property type="entry name" value="OS03G0336100 PROTEIN-RELATED"/>
    <property type="match status" value="1"/>
</dbReference>
<comment type="similarity">
    <text evidence="7">Belongs to the 7S seed storage protein family.</text>
</comment>
<sequence>MMRARFPLLLLGLVFLASVSVSFGIAYWEKENPKHNKCLQSCNSERDSYRNQACHARCNLLKVEKEKECEEGEIPRSRPRPRPRPQPQQPEGEPQQPGEKEEDEGEQPRPIPFPRPRPPRQEEEHEHREQHEWHQKEKKHGEKGSEEEDEDEDEEQDERPDPRPFPFPRPTHQKEEQKHEEEQEWPHKGQGSQEGEEDEDEDEDEEQESEESEGSESQGEPGRHKNKNPFYFGSNRFETLFKNQYGHIRALQRFNQRSPQLQNLQDYCILEFNSKPNTLLLPKHVDADSLIVMLNGTAIFSLVNNDDRDSYRLQAGDALRVPSGTTYYVVNPDNNENFRMIRLAIPVNKPGSFESFFLSSTQAQQSYLQGFSKNILEATYDTEFEEINRVLFGTEAGQQQGKQRLQEGVIVELSKEQIRELSRRAKSSSRKTISSEDKPFNLRSRDPIYSNKLGKFFEITPEKNPQLRDLDIFLSMVDMNEGALLLPHFNSKAIVILVINEGDAKIELVGLKEQQQKQQREEQPLEVRKYKAELSEQDIFVIPAGYPVVVNATSDLNFFAFGINAENNQRNFLAGSKDNVISQIPSQVQDLAFPESAQDVEKLLKNQREYYFVDAQPQRKEEKNKGRKGPLSSILRAFY</sequence>
<dbReference type="FunFam" id="2.60.120.10:FF:000162">
    <property type="entry name" value="Beta-conglycinin beta subunit 1"/>
    <property type="match status" value="1"/>
</dbReference>
<name>A0A4D6EKG7_GLYTO</name>
<evidence type="ECO:0000256" key="1">
    <source>
        <dbReference type="ARBA" id="ARBA00004240"/>
    </source>
</evidence>
<feature type="compositionally biased region" description="Basic and acidic residues" evidence="11">
    <location>
        <begin position="172"/>
        <end position="187"/>
    </location>
</feature>
<feature type="signal peptide" evidence="12">
    <location>
        <begin position="1"/>
        <end position="22"/>
    </location>
</feature>
<evidence type="ECO:0000256" key="5">
    <source>
        <dbReference type="ARBA" id="ARBA00022824"/>
    </source>
</evidence>
<evidence type="ECO:0000256" key="4">
    <source>
        <dbReference type="ARBA" id="ARBA00022729"/>
    </source>
</evidence>
<feature type="region of interest" description="Disordered" evidence="11">
    <location>
        <begin position="65"/>
        <end position="230"/>
    </location>
</feature>
<proteinExistence type="inferred from homology"/>
<dbReference type="InterPro" id="IPR006045">
    <property type="entry name" value="Cupin_1"/>
</dbReference>
<dbReference type="GO" id="GO:0000326">
    <property type="term" value="C:protein storage vacuole"/>
    <property type="evidence" value="ECO:0007669"/>
    <property type="project" value="UniProtKB-SubCell"/>
</dbReference>
<dbReference type="SMART" id="SM00835">
    <property type="entry name" value="Cupin_1"/>
    <property type="match status" value="2"/>
</dbReference>
<evidence type="ECO:0000259" key="13">
    <source>
        <dbReference type="SMART" id="SM00835"/>
    </source>
</evidence>
<comment type="subcellular location">
    <subcellularLocation>
        <location evidence="1">Endoplasmic reticulum</location>
    </subcellularLocation>
    <subcellularLocation>
        <location evidence="2">Protein storage vacuole</location>
    </subcellularLocation>
    <subcellularLocation>
        <location evidence="8">Vacuole</location>
        <location evidence="8">Aleurone grain</location>
    </subcellularLocation>
</comment>
<evidence type="ECO:0000256" key="6">
    <source>
        <dbReference type="ARBA" id="ARBA00023180"/>
    </source>
</evidence>